<dbReference type="GO" id="GO:0005509">
    <property type="term" value="F:calcium ion binding"/>
    <property type="evidence" value="ECO:0007669"/>
    <property type="project" value="TreeGrafter"/>
</dbReference>
<dbReference type="GO" id="GO:0004623">
    <property type="term" value="F:phospholipase A2 activity"/>
    <property type="evidence" value="ECO:0007669"/>
    <property type="project" value="UniProtKB-EC"/>
</dbReference>
<dbReference type="GO" id="GO:0009279">
    <property type="term" value="C:cell outer membrane"/>
    <property type="evidence" value="ECO:0007669"/>
    <property type="project" value="UniProtKB-SubCell"/>
</dbReference>
<reference evidence="18 19" key="1">
    <citation type="submission" date="2019-06" db="EMBL/GenBank/DDBJ databases">
        <title>Quisquiliibacterium sp. nov., isolated from a maize field.</title>
        <authorList>
            <person name="Lin S.-Y."/>
            <person name="Tsai C.-F."/>
            <person name="Young C.-C."/>
        </authorList>
    </citation>
    <scope>NUCLEOTIDE SEQUENCE [LARGE SCALE GENOMIC DNA]</scope>
    <source>
        <strain evidence="18 19">CC-CFT501</strain>
    </source>
</reference>
<evidence type="ECO:0000256" key="5">
    <source>
        <dbReference type="ARBA" id="ARBA00022452"/>
    </source>
</evidence>
<feature type="signal peptide" evidence="17">
    <location>
        <begin position="1"/>
        <end position="34"/>
    </location>
</feature>
<keyword evidence="12 17" id="KW-0443">Lipid metabolism</keyword>
<dbReference type="Gene3D" id="2.40.230.10">
    <property type="entry name" value="Phospholipase A1"/>
    <property type="match status" value="1"/>
</dbReference>
<evidence type="ECO:0000256" key="4">
    <source>
        <dbReference type="ARBA" id="ARBA00011702"/>
    </source>
</evidence>
<dbReference type="PANTHER" id="PTHR40457:SF1">
    <property type="entry name" value="PHOSPHOLIPASE A1"/>
    <property type="match status" value="1"/>
</dbReference>
<keyword evidence="10 16" id="KW-0106">Calcium</keyword>
<dbReference type="PANTHER" id="PTHR40457">
    <property type="entry name" value="PHOSPHOLIPASE A1"/>
    <property type="match status" value="1"/>
</dbReference>
<evidence type="ECO:0000256" key="9">
    <source>
        <dbReference type="ARBA" id="ARBA00022801"/>
    </source>
</evidence>
<evidence type="ECO:0000256" key="7">
    <source>
        <dbReference type="ARBA" id="ARBA00022723"/>
    </source>
</evidence>
<evidence type="ECO:0000256" key="8">
    <source>
        <dbReference type="ARBA" id="ARBA00022729"/>
    </source>
</evidence>
<keyword evidence="7 16" id="KW-0479">Metal-binding</keyword>
<keyword evidence="6" id="KW-0812">Transmembrane</keyword>
<feature type="binding site" description="in dimeric form" evidence="16">
    <location>
        <position position="233"/>
    </location>
    <ligand>
        <name>Ca(2+)</name>
        <dbReference type="ChEBI" id="CHEBI:29108"/>
        <label>1</label>
    </ligand>
</feature>
<feature type="chain" id="PRO_5023159075" description="Phospholipase A1" evidence="17">
    <location>
        <begin position="35"/>
        <end position="364"/>
    </location>
</feature>
<evidence type="ECO:0000313" key="18">
    <source>
        <dbReference type="EMBL" id="TXL63844.1"/>
    </source>
</evidence>
<keyword evidence="8 17" id="KW-0732">Signal</keyword>
<evidence type="ECO:0000256" key="15">
    <source>
        <dbReference type="PIRSR" id="PIRSR603187-1"/>
    </source>
</evidence>
<comment type="cofactor">
    <cofactor evidence="17">
        <name>Ca(2+)</name>
        <dbReference type="ChEBI" id="CHEBI:29108"/>
    </cofactor>
    <text evidence="17">Binds 1 Ca(2+) ion per monomer. In the dimeric form the Ca(2+) is bound by different amino acids with binding of each Ca(2+) shared with ligands coming from each monomer. The Ca(2+) ion may have a role in catalysis.</text>
</comment>
<dbReference type="Proteomes" id="UP000321548">
    <property type="component" value="Unassembled WGS sequence"/>
</dbReference>
<dbReference type="GO" id="GO:0008970">
    <property type="term" value="F:phospholipase A1 activity"/>
    <property type="evidence" value="ECO:0007669"/>
    <property type="project" value="UniProtKB-EC"/>
</dbReference>
<dbReference type="InterPro" id="IPR003187">
    <property type="entry name" value="PLipase_A1"/>
</dbReference>
<feature type="active site" description="Proton acceptor" evidence="15">
    <location>
        <position position="223"/>
    </location>
</feature>
<comment type="subcellular location">
    <subcellularLocation>
        <location evidence="17">Cell outer membrane</location>
        <topology evidence="17">Multi-pass membrane protein</topology>
    </subcellularLocation>
    <text evidence="17">One of the very few enzymes located there.</text>
</comment>
<evidence type="ECO:0000256" key="16">
    <source>
        <dbReference type="PIRSR" id="PIRSR603187-2"/>
    </source>
</evidence>
<evidence type="ECO:0000256" key="14">
    <source>
        <dbReference type="ARBA" id="ARBA00023237"/>
    </source>
</evidence>
<feature type="binding site" description="in dimeric form" evidence="16">
    <location>
        <position position="276"/>
    </location>
    <ligand>
        <name>Ca(2+)</name>
        <dbReference type="ChEBI" id="CHEBI:29108"/>
        <label>1</label>
    </ligand>
</feature>
<feature type="active site" description="Nucleophile" evidence="15">
    <location>
        <position position="225"/>
    </location>
</feature>
<dbReference type="PRINTS" id="PR01486">
    <property type="entry name" value="PHPHLIPASEA1"/>
</dbReference>
<dbReference type="RefSeq" id="WP_147705538.1">
    <property type="nucleotide sequence ID" value="NZ_VDUY01000007.1"/>
</dbReference>
<evidence type="ECO:0000313" key="19">
    <source>
        <dbReference type="Proteomes" id="UP000321548"/>
    </source>
</evidence>
<comment type="caution">
    <text evidence="18">The sequence shown here is derived from an EMBL/GenBank/DDBJ whole genome shotgun (WGS) entry which is preliminary data.</text>
</comment>
<evidence type="ECO:0000256" key="10">
    <source>
        <dbReference type="ARBA" id="ARBA00022837"/>
    </source>
</evidence>
<feature type="binding site" description="in dimeric form" evidence="16">
    <location>
        <position position="228"/>
    </location>
    <ligand>
        <name>Ca(2+)</name>
        <dbReference type="ChEBI" id="CHEBI:29108"/>
        <label>1</label>
    </ligand>
</feature>
<keyword evidence="13" id="KW-0472">Membrane</keyword>
<comment type="catalytic activity">
    <reaction evidence="2 17">
        <text>a 1,2-diacyl-sn-glycero-3-phosphocholine + H2O = a 1-acyl-sn-glycero-3-phosphocholine + a fatty acid + H(+)</text>
        <dbReference type="Rhea" id="RHEA:15801"/>
        <dbReference type="ChEBI" id="CHEBI:15377"/>
        <dbReference type="ChEBI" id="CHEBI:15378"/>
        <dbReference type="ChEBI" id="CHEBI:28868"/>
        <dbReference type="ChEBI" id="CHEBI:57643"/>
        <dbReference type="ChEBI" id="CHEBI:58168"/>
        <dbReference type="EC" id="3.1.1.4"/>
    </reaction>
</comment>
<accession>A0A5C8NPY0</accession>
<evidence type="ECO:0000256" key="1">
    <source>
        <dbReference type="ARBA" id="ARBA00000111"/>
    </source>
</evidence>
<comment type="similarity">
    <text evidence="3 17">Belongs to the phospholipase A1 family.</text>
</comment>
<evidence type="ECO:0000256" key="17">
    <source>
        <dbReference type="RuleBase" id="RU366027"/>
    </source>
</evidence>
<sequence>MASHRNMVWADARTAGVCLACALGMLTAAGSALGQAPSALERCLLDRLQAAAPGVTVDEIRRACEGVAASDPQVFDPQAPASIPPLAVARPAPELSSSPAERRIVSESRLWDERFALLPHRPNYLLPFAHASGAPGSGGGDIQRNEVKFQVSFKLPLTPPLFEGRAGLFFAYTGQAWWQAYNDERSSPFREYSHEPEVFAAWRPALGTFLGWTPRVASAGFVHQSNGRSGELSRSWNRLFAELTLDRPDGWWLSLRPWWRIPEDAKPSPESPDGDDNPDIQRYAGDGELRLGYAAGQQRWTLTARRGLREGGKGAVQLDWSRPTGFSPQLRWYVQFFDGYGESLIDYRTRLQRIGFGVMLNDWY</sequence>
<keyword evidence="5" id="KW-1134">Transmembrane beta strand</keyword>
<comment type="catalytic activity">
    <reaction evidence="1 17">
        <text>a 1,2-diacyl-sn-glycero-3-phosphocholine + H2O = a 2-acyl-sn-glycero-3-phosphocholine + a fatty acid + H(+)</text>
        <dbReference type="Rhea" id="RHEA:18689"/>
        <dbReference type="ChEBI" id="CHEBI:15377"/>
        <dbReference type="ChEBI" id="CHEBI:15378"/>
        <dbReference type="ChEBI" id="CHEBI:28868"/>
        <dbReference type="ChEBI" id="CHEBI:57643"/>
        <dbReference type="ChEBI" id="CHEBI:57875"/>
        <dbReference type="EC" id="3.1.1.32"/>
    </reaction>
</comment>
<keyword evidence="14 17" id="KW-0998">Cell outer membrane</keyword>
<keyword evidence="11 17" id="KW-0442">Lipid degradation</keyword>
<dbReference type="AlphaFoldDB" id="A0A5C8NPY0"/>
<evidence type="ECO:0000256" key="3">
    <source>
        <dbReference type="ARBA" id="ARBA00010525"/>
    </source>
</evidence>
<keyword evidence="19" id="KW-1185">Reference proteome</keyword>
<dbReference type="Pfam" id="PF02253">
    <property type="entry name" value="PLA1"/>
    <property type="match status" value="1"/>
</dbReference>
<keyword evidence="9 17" id="KW-0378">Hydrolase</keyword>
<evidence type="ECO:0000256" key="12">
    <source>
        <dbReference type="ARBA" id="ARBA00023098"/>
    </source>
</evidence>
<dbReference type="EC" id="3.1.1.4" evidence="17"/>
<comment type="function">
    <text evidence="17">Hydrolysis of phosphatidylcholine with phospholipase A2 (EC 3.1.1.4) and phospholipase A1 (EC 3.1.1.32) activities.</text>
</comment>
<gene>
    <name evidence="18" type="ORF">FHP08_16250</name>
</gene>
<dbReference type="SUPFAM" id="SSF56931">
    <property type="entry name" value="Outer membrane phospholipase A (OMPLA)"/>
    <property type="match status" value="1"/>
</dbReference>
<dbReference type="EC" id="3.1.1.32" evidence="17"/>
<name>A0A5C8NPY0_9BURK</name>
<feature type="binding site" description="in dimeric form" evidence="16">
    <location>
        <position position="186"/>
    </location>
    <ligand>
        <name>Ca(2+)</name>
        <dbReference type="ChEBI" id="CHEBI:29108"/>
        <label>1</label>
    </ligand>
</feature>
<dbReference type="CDD" id="cd00541">
    <property type="entry name" value="OMPLA"/>
    <property type="match status" value="1"/>
</dbReference>
<dbReference type="InterPro" id="IPR036541">
    <property type="entry name" value="PLipase_A1_sf"/>
</dbReference>
<proteinExistence type="inferred from homology"/>
<dbReference type="EMBL" id="VDUY01000007">
    <property type="protein sequence ID" value="TXL63844.1"/>
    <property type="molecule type" value="Genomic_DNA"/>
</dbReference>
<dbReference type="GO" id="GO:0016042">
    <property type="term" value="P:lipid catabolic process"/>
    <property type="evidence" value="ECO:0007669"/>
    <property type="project" value="UniProtKB-KW"/>
</dbReference>
<comment type="subunit">
    <text evidence="4 17">Homodimer; dimerization is reversible, and the dimeric form is the active one.</text>
</comment>
<protein>
    <recommendedName>
        <fullName evidence="17">Phospholipase A1</fullName>
        <ecNumber evidence="17">3.1.1.32</ecNumber>
        <ecNumber evidence="17">3.1.1.4</ecNumber>
    </recommendedName>
    <alternativeName>
        <fullName evidence="17">Phosphatidylcholine 1-acylhydrolase</fullName>
    </alternativeName>
</protein>
<evidence type="ECO:0000256" key="11">
    <source>
        <dbReference type="ARBA" id="ARBA00022963"/>
    </source>
</evidence>
<evidence type="ECO:0000256" key="13">
    <source>
        <dbReference type="ARBA" id="ARBA00023136"/>
    </source>
</evidence>
<evidence type="ECO:0000256" key="2">
    <source>
        <dbReference type="ARBA" id="ARBA00001604"/>
    </source>
</evidence>
<dbReference type="OrthoDB" id="188433at2"/>
<evidence type="ECO:0000256" key="6">
    <source>
        <dbReference type="ARBA" id="ARBA00022692"/>
    </source>
</evidence>
<organism evidence="18 19">
    <name type="scientific">Zeimonas arvi</name>
    <dbReference type="NCBI Taxonomy" id="2498847"/>
    <lineage>
        <taxon>Bacteria</taxon>
        <taxon>Pseudomonadati</taxon>
        <taxon>Pseudomonadota</taxon>
        <taxon>Betaproteobacteria</taxon>
        <taxon>Burkholderiales</taxon>
        <taxon>Burkholderiaceae</taxon>
        <taxon>Zeimonas</taxon>
    </lineage>
</organism>